<dbReference type="PANTHER" id="PTHR36111:SF2">
    <property type="entry name" value="INNER MEMBRANE PROTEIN"/>
    <property type="match status" value="1"/>
</dbReference>
<dbReference type="EMBL" id="LIBJ01000302">
    <property type="protein sequence ID" value="KRO46382.1"/>
    <property type="molecule type" value="Genomic_DNA"/>
</dbReference>
<feature type="transmembrane region" description="Helical" evidence="1">
    <location>
        <begin position="6"/>
        <end position="24"/>
    </location>
</feature>
<dbReference type="InterPro" id="IPR007563">
    <property type="entry name" value="DUF554"/>
</dbReference>
<dbReference type="PANTHER" id="PTHR36111">
    <property type="entry name" value="INNER MEMBRANE PROTEIN-RELATED"/>
    <property type="match status" value="1"/>
</dbReference>
<evidence type="ECO:0000313" key="2">
    <source>
        <dbReference type="EMBL" id="KRO46382.1"/>
    </source>
</evidence>
<keyword evidence="1" id="KW-0812">Transmembrane</keyword>
<dbReference type="AlphaFoldDB" id="A0A0R2Q830"/>
<feature type="transmembrane region" description="Helical" evidence="1">
    <location>
        <begin position="186"/>
        <end position="204"/>
    </location>
</feature>
<accession>A0A0R2Q830</accession>
<feature type="transmembrane region" description="Helical" evidence="1">
    <location>
        <begin position="100"/>
        <end position="122"/>
    </location>
</feature>
<organism evidence="2 3">
    <name type="scientific">Acidimicrobiia bacterium BACL6 MAG-120924-bin43</name>
    <dbReference type="NCBI Taxonomy" id="1655583"/>
    <lineage>
        <taxon>Bacteria</taxon>
        <taxon>Bacillati</taxon>
        <taxon>Actinomycetota</taxon>
        <taxon>Acidimicrobiia</taxon>
        <taxon>acIV cluster</taxon>
    </lineage>
</organism>
<protein>
    <recommendedName>
        <fullName evidence="4">DUF554 domain-containing protein</fullName>
    </recommendedName>
</protein>
<keyword evidence="1" id="KW-0472">Membrane</keyword>
<feature type="transmembrane region" description="Helical" evidence="1">
    <location>
        <begin position="211"/>
        <end position="229"/>
    </location>
</feature>
<keyword evidence="1" id="KW-1133">Transmembrane helix</keyword>
<evidence type="ECO:0008006" key="4">
    <source>
        <dbReference type="Google" id="ProtNLM"/>
    </source>
</evidence>
<evidence type="ECO:0000313" key="3">
    <source>
        <dbReference type="Proteomes" id="UP000051017"/>
    </source>
</evidence>
<sequence length="236" mass="25051">MRGLGTLINTLTVLVGGGLGLVIGHRIPERIRVLVVQVIGLVTLALGLSDVIKTHNMVFPLLGMVLGGIIGELIRVEDRLVQVGEVLKKRFASDSADNRFVTGFVTASLLFCVGPLTILGAIEDASGKTPQLYIIKGSLDGFMTVIFAALYGVGAIFSAVSVFVVQGTLTLFGTRLDLLLDERMRTELFAAGGLAVMAIGLNLLEIKKIRLGSLLPGLIITPLLVWIFATPGGLWS</sequence>
<comment type="caution">
    <text evidence="2">The sequence shown here is derived from an EMBL/GenBank/DDBJ whole genome shotgun (WGS) entry which is preliminary data.</text>
</comment>
<dbReference type="Pfam" id="PF04474">
    <property type="entry name" value="DUF554"/>
    <property type="match status" value="1"/>
</dbReference>
<reference evidence="2 3" key="1">
    <citation type="submission" date="2015-10" db="EMBL/GenBank/DDBJ databases">
        <title>Metagenome-Assembled Genomes uncover a global brackish microbiome.</title>
        <authorList>
            <person name="Hugerth L.W."/>
            <person name="Larsson J."/>
            <person name="Alneberg J."/>
            <person name="Lindh M.V."/>
            <person name="Legrand C."/>
            <person name="Pinhassi J."/>
            <person name="Andersson A.F."/>
        </authorList>
    </citation>
    <scope>NUCLEOTIDE SEQUENCE [LARGE SCALE GENOMIC DNA]</scope>
    <source>
        <strain evidence="2">BACL6 MAG-120924-bin43</strain>
    </source>
</reference>
<feature type="transmembrane region" description="Helical" evidence="1">
    <location>
        <begin position="31"/>
        <end position="52"/>
    </location>
</feature>
<proteinExistence type="predicted"/>
<evidence type="ECO:0000256" key="1">
    <source>
        <dbReference type="SAM" id="Phobius"/>
    </source>
</evidence>
<dbReference type="Proteomes" id="UP000051017">
    <property type="component" value="Unassembled WGS sequence"/>
</dbReference>
<gene>
    <name evidence="2" type="ORF">ABR75_01280</name>
</gene>
<feature type="transmembrane region" description="Helical" evidence="1">
    <location>
        <begin position="142"/>
        <end position="166"/>
    </location>
</feature>
<name>A0A0R2Q830_9ACTN</name>